<comment type="caution">
    <text evidence="3">The sequence shown here is derived from an EMBL/GenBank/DDBJ whole genome shotgun (WGS) entry which is preliminary data.</text>
</comment>
<dbReference type="InterPro" id="IPR050266">
    <property type="entry name" value="AB_hydrolase_sf"/>
</dbReference>
<dbReference type="PANTHER" id="PTHR43798">
    <property type="entry name" value="MONOACYLGLYCEROL LIPASE"/>
    <property type="match status" value="1"/>
</dbReference>
<dbReference type="GO" id="GO:0016787">
    <property type="term" value="F:hydrolase activity"/>
    <property type="evidence" value="ECO:0007669"/>
    <property type="project" value="UniProtKB-KW"/>
</dbReference>
<accession>A0ABS7DPJ3</accession>
<dbReference type="InterPro" id="IPR000073">
    <property type="entry name" value="AB_hydrolase_1"/>
</dbReference>
<evidence type="ECO:0000259" key="2">
    <source>
        <dbReference type="Pfam" id="PF00561"/>
    </source>
</evidence>
<organism evidence="3 4">
    <name type="scientific">Caproiciproducens faecalis</name>
    <dbReference type="NCBI Taxonomy" id="2820301"/>
    <lineage>
        <taxon>Bacteria</taxon>
        <taxon>Bacillati</taxon>
        <taxon>Bacillota</taxon>
        <taxon>Clostridia</taxon>
        <taxon>Eubacteriales</taxon>
        <taxon>Acutalibacteraceae</taxon>
        <taxon>Caproiciproducens</taxon>
    </lineage>
</organism>
<dbReference type="InterPro" id="IPR029058">
    <property type="entry name" value="AB_hydrolase_fold"/>
</dbReference>
<evidence type="ECO:0000256" key="1">
    <source>
        <dbReference type="ARBA" id="ARBA00022801"/>
    </source>
</evidence>
<feature type="domain" description="AB hydrolase-1" evidence="2">
    <location>
        <begin position="21"/>
        <end position="256"/>
    </location>
</feature>
<gene>
    <name evidence="3" type="ORF">J5W02_07895</name>
</gene>
<keyword evidence="1 3" id="KW-0378">Hydrolase</keyword>
<sequence>MATFKTNDGVEIYYEVTGEGKPLFMLPGWTCTTKFWKKNVTELSKTCKVICMDMRGHGESEKVMHSHRISRYAMDVKNLLDYLNVSDVTVLGWSMGASILWSYIELFGNYRLKGLVCVDQAPLQYTGPDWQWGQNGCYDVEMFIRTCYDIKYNPRGAAEGLAYACLHHEPDSEELKFIADEISKCPPYVRIEIMRDHTNLDWRDFIPQIKLPALVCVARNSNVFPWQGSAWVGEHIEGAKTEFFENSGHMLFWEEAEKFNSVVKDFVEQINK</sequence>
<name>A0ABS7DPJ3_9FIRM</name>
<dbReference type="Pfam" id="PF00561">
    <property type="entry name" value="Abhydrolase_1"/>
    <property type="match status" value="1"/>
</dbReference>
<dbReference type="Gene3D" id="3.40.50.1820">
    <property type="entry name" value="alpha/beta hydrolase"/>
    <property type="match status" value="1"/>
</dbReference>
<dbReference type="RefSeq" id="WP_219965122.1">
    <property type="nucleotide sequence ID" value="NZ_JAGFNZ010000002.1"/>
</dbReference>
<dbReference type="PANTHER" id="PTHR43798:SF31">
    <property type="entry name" value="AB HYDROLASE SUPERFAMILY PROTEIN YCLE"/>
    <property type="match status" value="1"/>
</dbReference>
<dbReference type="SUPFAM" id="SSF53474">
    <property type="entry name" value="alpha/beta-Hydrolases"/>
    <property type="match status" value="1"/>
</dbReference>
<evidence type="ECO:0000313" key="3">
    <source>
        <dbReference type="EMBL" id="MBW7572735.1"/>
    </source>
</evidence>
<proteinExistence type="predicted"/>
<reference evidence="3 4" key="1">
    <citation type="submission" date="2021-03" db="EMBL/GenBank/DDBJ databases">
        <title>Caproiciproducens sp. nov. isolated from feces of cow.</title>
        <authorList>
            <person name="Choi J.-Y."/>
        </authorList>
    </citation>
    <scope>NUCLEOTIDE SEQUENCE [LARGE SCALE GENOMIC DNA]</scope>
    <source>
        <strain evidence="3 4">AGMB10547</strain>
    </source>
</reference>
<protein>
    <submittedName>
        <fullName evidence="3">Alpha/beta hydrolase</fullName>
    </submittedName>
</protein>
<evidence type="ECO:0000313" key="4">
    <source>
        <dbReference type="Proteomes" id="UP000719942"/>
    </source>
</evidence>
<dbReference type="Proteomes" id="UP000719942">
    <property type="component" value="Unassembled WGS sequence"/>
</dbReference>
<keyword evidence="4" id="KW-1185">Reference proteome</keyword>
<dbReference type="EMBL" id="JAGFNZ010000002">
    <property type="protein sequence ID" value="MBW7572735.1"/>
    <property type="molecule type" value="Genomic_DNA"/>
</dbReference>